<comment type="caution">
    <text evidence="2">The sequence shown here is derived from an EMBL/GenBank/DDBJ whole genome shotgun (WGS) entry which is preliminary data.</text>
</comment>
<dbReference type="Proteomes" id="UP000499080">
    <property type="component" value="Unassembled WGS sequence"/>
</dbReference>
<gene>
    <name evidence="2" type="ORF">AVEN_164441_1</name>
</gene>
<keyword evidence="1" id="KW-0812">Transmembrane</keyword>
<name>A0A4Y2HM88_ARAVE</name>
<sequence>VATQATAGTDQMNLSRGEKISAGLSFVDMMLLFVMSWWSPQKYEDNNKGLLRPEAVGVFADS</sequence>
<keyword evidence="1" id="KW-1133">Transmembrane helix</keyword>
<accession>A0A4Y2HM88</accession>
<keyword evidence="3" id="KW-1185">Reference proteome</keyword>
<keyword evidence="1" id="KW-0472">Membrane</keyword>
<reference evidence="2 3" key="1">
    <citation type="journal article" date="2019" name="Sci. Rep.">
        <title>Orb-weaving spider Araneus ventricosus genome elucidates the spidroin gene catalogue.</title>
        <authorList>
            <person name="Kono N."/>
            <person name="Nakamura H."/>
            <person name="Ohtoshi R."/>
            <person name="Moran D.A.P."/>
            <person name="Shinohara A."/>
            <person name="Yoshida Y."/>
            <person name="Fujiwara M."/>
            <person name="Mori M."/>
            <person name="Tomita M."/>
            <person name="Arakawa K."/>
        </authorList>
    </citation>
    <scope>NUCLEOTIDE SEQUENCE [LARGE SCALE GENOMIC DNA]</scope>
</reference>
<evidence type="ECO:0000313" key="3">
    <source>
        <dbReference type="Proteomes" id="UP000499080"/>
    </source>
</evidence>
<dbReference type="EMBL" id="BGPR01182288">
    <property type="protein sequence ID" value="GBM66358.1"/>
    <property type="molecule type" value="Genomic_DNA"/>
</dbReference>
<dbReference type="AlphaFoldDB" id="A0A4Y2HM88"/>
<feature type="transmembrane region" description="Helical" evidence="1">
    <location>
        <begin position="20"/>
        <end position="38"/>
    </location>
</feature>
<protein>
    <submittedName>
        <fullName evidence="2">Uncharacterized protein</fullName>
    </submittedName>
</protein>
<proteinExistence type="predicted"/>
<evidence type="ECO:0000313" key="2">
    <source>
        <dbReference type="EMBL" id="GBM66358.1"/>
    </source>
</evidence>
<organism evidence="2 3">
    <name type="scientific">Araneus ventricosus</name>
    <name type="common">Orbweaver spider</name>
    <name type="synonym">Epeira ventricosa</name>
    <dbReference type="NCBI Taxonomy" id="182803"/>
    <lineage>
        <taxon>Eukaryota</taxon>
        <taxon>Metazoa</taxon>
        <taxon>Ecdysozoa</taxon>
        <taxon>Arthropoda</taxon>
        <taxon>Chelicerata</taxon>
        <taxon>Arachnida</taxon>
        <taxon>Araneae</taxon>
        <taxon>Araneomorphae</taxon>
        <taxon>Entelegynae</taxon>
        <taxon>Araneoidea</taxon>
        <taxon>Araneidae</taxon>
        <taxon>Araneus</taxon>
    </lineage>
</organism>
<feature type="non-terminal residue" evidence="2">
    <location>
        <position position="1"/>
    </location>
</feature>
<evidence type="ECO:0000256" key="1">
    <source>
        <dbReference type="SAM" id="Phobius"/>
    </source>
</evidence>